<protein>
    <submittedName>
        <fullName evidence="1">Uncharacterized protein</fullName>
    </submittedName>
</protein>
<reference evidence="1 2" key="2">
    <citation type="journal article" date="2019" name="Int. J. Syst. Evol. Microbiol.">
        <title>Anaerobacillus isosaccharinicus sp. nov., an alkaliphilic bacterium which degrades isosaccharinic acid.</title>
        <authorList>
            <person name="Bassil N.M."/>
            <person name="Lloyd J.R."/>
        </authorList>
    </citation>
    <scope>NUCLEOTIDE SEQUENCE [LARGE SCALE GENOMIC DNA]</scope>
    <source>
        <strain evidence="1 2">NB2006</strain>
    </source>
</reference>
<name>A0A7S7LA83_9BACI</name>
<dbReference type="RefSeq" id="WP_159432480.1">
    <property type="nucleotide sequence ID" value="NZ_CP063356.2"/>
</dbReference>
<dbReference type="Proteomes" id="UP000180175">
    <property type="component" value="Chromosome"/>
</dbReference>
<dbReference type="EMBL" id="CP063356">
    <property type="protein sequence ID" value="QOY37197.1"/>
    <property type="molecule type" value="Genomic_DNA"/>
</dbReference>
<evidence type="ECO:0000313" key="2">
    <source>
        <dbReference type="Proteomes" id="UP000180175"/>
    </source>
</evidence>
<sequence>MLYHLAPGKSIMRDEAPCQIINAEALFKGSKWGQFPLIVPTERNTKILKANQSMCPK</sequence>
<evidence type="ECO:0000313" key="1">
    <source>
        <dbReference type="EMBL" id="QOY37197.1"/>
    </source>
</evidence>
<reference evidence="1 2" key="1">
    <citation type="journal article" date="2017" name="Genome Announc.">
        <title>Draft Genome Sequences of Four Alkaliphilic Bacteria Belonging to the Anaerobacillus Genus.</title>
        <authorList>
            <person name="Bassil N.M."/>
            <person name="Lloyd J.R."/>
        </authorList>
    </citation>
    <scope>NUCLEOTIDE SEQUENCE [LARGE SCALE GENOMIC DNA]</scope>
    <source>
        <strain evidence="1 2">NB2006</strain>
    </source>
</reference>
<keyword evidence="2" id="KW-1185">Reference proteome</keyword>
<dbReference type="AlphaFoldDB" id="A0A7S7LA83"/>
<organism evidence="1 2">
    <name type="scientific">Anaerobacillus isosaccharinicus</name>
    <dbReference type="NCBI Taxonomy" id="1532552"/>
    <lineage>
        <taxon>Bacteria</taxon>
        <taxon>Bacillati</taxon>
        <taxon>Bacillota</taxon>
        <taxon>Bacilli</taxon>
        <taxon>Bacillales</taxon>
        <taxon>Bacillaceae</taxon>
        <taxon>Anaerobacillus</taxon>
    </lineage>
</organism>
<dbReference type="KEGG" id="aia:AWH56_006065"/>
<gene>
    <name evidence="1" type="ORF">AWH56_006065</name>
</gene>
<proteinExistence type="predicted"/>
<accession>A0A7S7LA83</accession>